<keyword evidence="1" id="KW-0134">Cell wall</keyword>
<evidence type="ECO:0000313" key="11">
    <source>
        <dbReference type="Proteomes" id="UP000235963"/>
    </source>
</evidence>
<name>A0A2N8LAN7_9STRE</name>
<sequence length="520" mass="58329">MDKKQKARKHLLRRLITNAALAGTAFSTFGGALATTMEVKADERRLPQIEKEVENGLLKVIVDNKFDRNDERSIATIRELLNNANKDTLFRLLKGFDPSDVTYPNSMLDFLDRRIGGLRDGYNSASLRSLLVETLKGKVTEVEEKRQLIELLNKDKENALENIQDKEAELLLVNDELKHLENEKIKIESQLEEKGLEAESKGQKLKEAEAELVDTKDKLASEKIRANLNGYGMIELKAELEKVNKEHDDFAKLAAAAQEDYEKELALDEQKLKDQEDKNKELSANLKTAEEFYHESQAKLAEAEKAKTQLMSELENAQKALETAESSMSEYSEKVETLKAELEASKTEAEDLKAKAEEVDKELASTKEAKASLEKEIEDMKAKQAEEVAKLEALLKEKGADISRLETELANKVKAFEDKEKMSEQEKAQFQADIERLQKELADKMTAKMPEPLANKGDGQEKSLPNPVNHNIPKVEEKKEESHQLPSTGEKAANPLLVAAGLTFLLGAGTYAYAGRSKKD</sequence>
<dbReference type="Pfam" id="PF00746">
    <property type="entry name" value="Gram_pos_anchor"/>
    <property type="match status" value="1"/>
</dbReference>
<feature type="region of interest" description="Disordered" evidence="6">
    <location>
        <begin position="447"/>
        <end position="492"/>
    </location>
</feature>
<evidence type="ECO:0000313" key="10">
    <source>
        <dbReference type="EMBL" id="PND47226.1"/>
    </source>
</evidence>
<feature type="compositionally biased region" description="Basic and acidic residues" evidence="6">
    <location>
        <begin position="473"/>
        <end position="483"/>
    </location>
</feature>
<evidence type="ECO:0000256" key="7">
    <source>
        <dbReference type="SAM" id="Phobius"/>
    </source>
</evidence>
<dbReference type="Proteomes" id="UP000235963">
    <property type="component" value="Unassembled WGS sequence"/>
</dbReference>
<keyword evidence="5" id="KW-0175">Coiled coil</keyword>
<keyword evidence="3 8" id="KW-0732">Signal</keyword>
<dbReference type="NCBIfam" id="TIGR01167">
    <property type="entry name" value="LPXTG_anchor"/>
    <property type="match status" value="1"/>
</dbReference>
<keyword evidence="4" id="KW-0572">Peptidoglycan-anchor</keyword>
<comment type="caution">
    <text evidence="10">The sequence shown here is derived from an EMBL/GenBank/DDBJ whole genome shotgun (WGS) entry which is preliminary data.</text>
</comment>
<feature type="coiled-coil region" evidence="5">
    <location>
        <begin position="142"/>
        <end position="447"/>
    </location>
</feature>
<accession>A0A2N8LAN7</accession>
<evidence type="ECO:0000256" key="8">
    <source>
        <dbReference type="SAM" id="SignalP"/>
    </source>
</evidence>
<protein>
    <recommendedName>
        <fullName evidence="9">Gram-positive cocci surface proteins LPxTG domain-containing protein</fullName>
    </recommendedName>
</protein>
<evidence type="ECO:0000256" key="3">
    <source>
        <dbReference type="ARBA" id="ARBA00022729"/>
    </source>
</evidence>
<evidence type="ECO:0000259" key="9">
    <source>
        <dbReference type="PROSITE" id="PS50847"/>
    </source>
</evidence>
<dbReference type="Gene3D" id="1.10.287.1490">
    <property type="match status" value="1"/>
</dbReference>
<dbReference type="OrthoDB" id="2237769at2"/>
<evidence type="ECO:0000256" key="2">
    <source>
        <dbReference type="ARBA" id="ARBA00022525"/>
    </source>
</evidence>
<keyword evidence="2" id="KW-0964">Secreted</keyword>
<keyword evidence="11" id="KW-1185">Reference proteome</keyword>
<feature type="domain" description="Gram-positive cocci surface proteins LPxTG" evidence="9">
    <location>
        <begin position="485"/>
        <end position="520"/>
    </location>
</feature>
<dbReference type="RefSeq" id="WP_102777926.1">
    <property type="nucleotide sequence ID" value="NZ_CBCSGP010000004.1"/>
</dbReference>
<proteinExistence type="predicted"/>
<feature type="transmembrane region" description="Helical" evidence="7">
    <location>
        <begin position="496"/>
        <end position="514"/>
    </location>
</feature>
<keyword evidence="7" id="KW-0472">Membrane</keyword>
<dbReference type="AlphaFoldDB" id="A0A2N8LAN7"/>
<keyword evidence="7" id="KW-0812">Transmembrane</keyword>
<dbReference type="InterPro" id="IPR019931">
    <property type="entry name" value="LPXTG_anchor"/>
</dbReference>
<reference evidence="10 11" key="1">
    <citation type="submission" date="2015-12" db="EMBL/GenBank/DDBJ databases">
        <title>Streptococcus penaeicida sp. nov.</title>
        <authorList>
            <person name="Gomez-Gil B."/>
            <person name="Morales-Covarrubias M."/>
        </authorList>
    </citation>
    <scope>NUCLEOTIDE SEQUENCE [LARGE SCALE GENOMIC DNA]</scope>
    <source>
        <strain evidence="10 11">CAIM 1838</strain>
    </source>
</reference>
<evidence type="ECO:0000256" key="1">
    <source>
        <dbReference type="ARBA" id="ARBA00022512"/>
    </source>
</evidence>
<feature type="signal peptide" evidence="8">
    <location>
        <begin position="1"/>
        <end position="34"/>
    </location>
</feature>
<evidence type="ECO:0000256" key="5">
    <source>
        <dbReference type="SAM" id="Coils"/>
    </source>
</evidence>
<gene>
    <name evidence="10" type="ORF">AT575_08075</name>
</gene>
<organism evidence="10 11">
    <name type="scientific">Streptococcus penaeicida</name>
    <dbReference type="NCBI Taxonomy" id="1765960"/>
    <lineage>
        <taxon>Bacteria</taxon>
        <taxon>Bacillati</taxon>
        <taxon>Bacillota</taxon>
        <taxon>Bacilli</taxon>
        <taxon>Lactobacillales</taxon>
        <taxon>Streptococcaceae</taxon>
        <taxon>Streptococcus</taxon>
    </lineage>
</organism>
<feature type="chain" id="PRO_5014608030" description="Gram-positive cocci surface proteins LPxTG domain-containing protein" evidence="8">
    <location>
        <begin position="35"/>
        <end position="520"/>
    </location>
</feature>
<evidence type="ECO:0000256" key="4">
    <source>
        <dbReference type="ARBA" id="ARBA00023088"/>
    </source>
</evidence>
<dbReference type="EMBL" id="LOCM01000030">
    <property type="protein sequence ID" value="PND47226.1"/>
    <property type="molecule type" value="Genomic_DNA"/>
</dbReference>
<evidence type="ECO:0000256" key="6">
    <source>
        <dbReference type="SAM" id="MobiDB-lite"/>
    </source>
</evidence>
<keyword evidence="7" id="KW-1133">Transmembrane helix</keyword>
<dbReference type="PROSITE" id="PS50847">
    <property type="entry name" value="GRAM_POS_ANCHORING"/>
    <property type="match status" value="1"/>
</dbReference>